<keyword evidence="12" id="KW-1185">Reference proteome</keyword>
<keyword evidence="3" id="KW-0813">Transport</keyword>
<evidence type="ECO:0000256" key="2">
    <source>
        <dbReference type="ARBA" id="ARBA00016434"/>
    </source>
</evidence>
<feature type="chain" id="PRO_5034235849" description="Immediate early response 3-interacting protein 1" evidence="10">
    <location>
        <begin position="20"/>
        <end position="77"/>
    </location>
</feature>
<reference evidence="11" key="2">
    <citation type="submission" date="2025-09" db="UniProtKB">
        <authorList>
            <consortium name="Ensembl"/>
        </authorList>
    </citation>
    <scope>IDENTIFICATION</scope>
</reference>
<dbReference type="Proteomes" id="UP000694414">
    <property type="component" value="Unplaced"/>
</dbReference>
<evidence type="ECO:0000313" key="11">
    <source>
        <dbReference type="Ensembl" id="ENSPSMP00000001849.1"/>
    </source>
</evidence>
<dbReference type="GO" id="GO:0030134">
    <property type="term" value="C:COPII-coated ER to Golgi transport vesicle"/>
    <property type="evidence" value="ECO:0007669"/>
    <property type="project" value="TreeGrafter"/>
</dbReference>
<dbReference type="PANTHER" id="PTHR15858:SF0">
    <property type="entry name" value="IMMEDIATE EARLY RESPONSE 3-INTERACTING PROTEIN 1"/>
    <property type="match status" value="1"/>
</dbReference>
<protein>
    <recommendedName>
        <fullName evidence="2">Immediate early response 3-interacting protein 1</fullName>
    </recommendedName>
</protein>
<comment type="function">
    <text evidence="9">Regulator of endoplasmic reticulum secretion that acts as a key determinant of brain size. Required for secretion of extracellular matrix proteins. Required for correct brain development by depositing sufficient extracellular matrix proteins for tissue integrity and the proliferation of neural progenitors. Acts as a regulator of the unfolded protein response (UPR).</text>
</comment>
<organism evidence="11 12">
    <name type="scientific">Prolemur simus</name>
    <name type="common">Greater bamboo lemur</name>
    <name type="synonym">Hapalemur simus</name>
    <dbReference type="NCBI Taxonomy" id="1328070"/>
    <lineage>
        <taxon>Eukaryota</taxon>
        <taxon>Metazoa</taxon>
        <taxon>Chordata</taxon>
        <taxon>Craniata</taxon>
        <taxon>Vertebrata</taxon>
        <taxon>Euteleostomi</taxon>
        <taxon>Mammalia</taxon>
        <taxon>Eutheria</taxon>
        <taxon>Euarchontoglires</taxon>
        <taxon>Primates</taxon>
        <taxon>Strepsirrhini</taxon>
        <taxon>Lemuriformes</taxon>
        <taxon>Lemuridae</taxon>
        <taxon>Prolemur</taxon>
    </lineage>
</organism>
<evidence type="ECO:0000256" key="10">
    <source>
        <dbReference type="SAM" id="SignalP"/>
    </source>
</evidence>
<dbReference type="GO" id="GO:0006888">
    <property type="term" value="P:endoplasmic reticulum to Golgi vesicle-mediated transport"/>
    <property type="evidence" value="ECO:0007669"/>
    <property type="project" value="TreeGrafter"/>
</dbReference>
<dbReference type="GO" id="GO:0000139">
    <property type="term" value="C:Golgi membrane"/>
    <property type="evidence" value="ECO:0007669"/>
    <property type="project" value="TreeGrafter"/>
</dbReference>
<keyword evidence="10" id="KW-0732">Signal</keyword>
<dbReference type="Pfam" id="PF08571">
    <property type="entry name" value="Yos1"/>
    <property type="match status" value="1"/>
</dbReference>
<dbReference type="PANTHER" id="PTHR15858">
    <property type="entry name" value="IMMEDIATE EARLY RESPONSE 3-INTERACTING PROTEIN 1"/>
    <property type="match status" value="1"/>
</dbReference>
<keyword evidence="7" id="KW-0472">Membrane</keyword>
<dbReference type="GO" id="GO:0015031">
    <property type="term" value="P:protein transport"/>
    <property type="evidence" value="ECO:0007669"/>
    <property type="project" value="UniProtKB-KW"/>
</dbReference>
<evidence type="ECO:0000256" key="6">
    <source>
        <dbReference type="ARBA" id="ARBA00022989"/>
    </source>
</evidence>
<reference evidence="11" key="1">
    <citation type="submission" date="2025-08" db="UniProtKB">
        <authorList>
            <consortium name="Ensembl"/>
        </authorList>
    </citation>
    <scope>IDENTIFICATION</scope>
</reference>
<keyword evidence="6" id="KW-1133">Transmembrane helix</keyword>
<evidence type="ECO:0000256" key="8">
    <source>
        <dbReference type="ARBA" id="ARBA00024203"/>
    </source>
</evidence>
<keyword evidence="5" id="KW-0653">Protein transport</keyword>
<accession>A0A8C8YME9</accession>
<dbReference type="InterPro" id="IPR013880">
    <property type="entry name" value="Yos1"/>
</dbReference>
<evidence type="ECO:0000313" key="12">
    <source>
        <dbReference type="Proteomes" id="UP000694414"/>
    </source>
</evidence>
<feature type="signal peptide" evidence="10">
    <location>
        <begin position="1"/>
        <end position="19"/>
    </location>
</feature>
<proteinExistence type="inferred from homology"/>
<evidence type="ECO:0000256" key="1">
    <source>
        <dbReference type="ARBA" id="ARBA00004370"/>
    </source>
</evidence>
<evidence type="ECO:0000256" key="9">
    <source>
        <dbReference type="ARBA" id="ARBA00045999"/>
    </source>
</evidence>
<keyword evidence="4" id="KW-0812">Transmembrane</keyword>
<dbReference type="AlphaFoldDB" id="A0A8C8YME9"/>
<evidence type="ECO:0000256" key="7">
    <source>
        <dbReference type="ARBA" id="ARBA00023136"/>
    </source>
</evidence>
<evidence type="ECO:0000256" key="5">
    <source>
        <dbReference type="ARBA" id="ARBA00022927"/>
    </source>
</evidence>
<evidence type="ECO:0000256" key="4">
    <source>
        <dbReference type="ARBA" id="ARBA00022692"/>
    </source>
</evidence>
<dbReference type="GeneTree" id="ENSGT00510000047648"/>
<comment type="similarity">
    <text evidence="8">Belongs to the YOS1 family.</text>
</comment>
<dbReference type="Ensembl" id="ENSPSMT00000002162.1">
    <property type="protein sequence ID" value="ENSPSMP00000001849.1"/>
    <property type="gene ID" value="ENSPSMG00000001402.1"/>
</dbReference>
<evidence type="ECO:0000256" key="3">
    <source>
        <dbReference type="ARBA" id="ARBA00022448"/>
    </source>
</evidence>
<sequence>YCFLLYSLLCVNAIALLHEEQFLKTTGWGTDQGIGGFGEEAGIKSQLVNLIQSVRTVMRVPLIIVKSVAIVLLLLFG</sequence>
<dbReference type="GO" id="GO:0005789">
    <property type="term" value="C:endoplasmic reticulum membrane"/>
    <property type="evidence" value="ECO:0007669"/>
    <property type="project" value="TreeGrafter"/>
</dbReference>
<comment type="subcellular location">
    <subcellularLocation>
        <location evidence="1">Membrane</location>
    </subcellularLocation>
</comment>
<name>A0A8C8YME9_PROSS</name>